<dbReference type="GeneID" id="116298762"/>
<dbReference type="Gene3D" id="3.20.20.190">
    <property type="entry name" value="Phosphatidylinositol (PI) phosphodiesterase"/>
    <property type="match status" value="1"/>
</dbReference>
<dbReference type="OrthoDB" id="5945141at2759"/>
<dbReference type="SUPFAM" id="SSF51695">
    <property type="entry name" value="PLC-like phosphodiesterases"/>
    <property type="match status" value="1"/>
</dbReference>
<dbReference type="InterPro" id="IPR051057">
    <property type="entry name" value="PI-PLC_domain"/>
</dbReference>
<keyword evidence="1" id="KW-0732">Signal</keyword>
<evidence type="ECO:0000313" key="2">
    <source>
        <dbReference type="Proteomes" id="UP000515163"/>
    </source>
</evidence>
<dbReference type="KEGG" id="aten:116298762"/>
<dbReference type="PANTHER" id="PTHR13593">
    <property type="match status" value="1"/>
</dbReference>
<sequence>MVFLSLFAVVFYLTCLPPVASFWFFSCRHGNGNGDVGYSCWALCQCRAPNTCEAGVQRCVSPGQLNDHCHLTRPCGRGLSCHPGIQKCYHVPRRLYEPCVAGYECGSGLTCQPGIQVCFHALRRYNEPCVGGYSCGPGLSCQPGAQRCLHSPRLENERCSLGFECGTGLECTLCAEPYLTCQLGRIPDQDEEFYRRPYNKVAFLVTHNSFSNGVEYAVWVHNQRVSVAQQLKDGVRGLMLDIYPGWGKAEVRLCHAVCFWGGSTDLLDTLIRIRDFLETNPREVVTIIFEDYLRNPTVLKRVFDQARISVHVLRSEHWGSLYRDWPTLEEMRTLGRLVVFNNNGLGGFPYTENNMWYYVRENRYGHPGQDTKTCVDRAESQYNVHDNDNWSLVLINWFGTIPNPLDPCLNSFPTLQDKLTTCQRAFGQLPNFLAVDFYHDGEKGGAFKAIEWLNKQWKEFKNRYLQKIRTSIVNYWNQILTGKNGTEPKVKNVTSNIYHVISGAEHVINTTNQIMNITHVVNASDQSSRVKIQLVNMTGHVINMTGHVIGNSSQPSVTMEMPMYNNSIERFRNNSFTIDSNDKLNKEGTFFNISKSNNEQSLKNRTKMKVNINYARASNMEGLDSSNATYFMDINKTENAKMLALQQSDSLINQSKMGKDVLNGTEVLSDVNEVSNNTEGPSVGQSMLSNTATTFQWRNNSNLAQNENDSNFLSANSKNASQGKIFLNVTKFNGIKFDRMLRTTNISLNQTASKNKLLNLFDLFSPARNLTTKNSETIKNNETTDTEKGMAQEQVKPFWNIPSNNRNRTELLEEIIDDIR</sequence>
<dbReference type="PANTHER" id="PTHR13593:SF113">
    <property type="entry name" value="SI:DKEY-266F7.9"/>
    <property type="match status" value="1"/>
</dbReference>
<accession>A0A6P8I772</accession>
<dbReference type="GO" id="GO:0008081">
    <property type="term" value="F:phosphoric diester hydrolase activity"/>
    <property type="evidence" value="ECO:0007669"/>
    <property type="project" value="InterPro"/>
</dbReference>
<feature type="chain" id="PRO_5028214418" evidence="1">
    <location>
        <begin position="22"/>
        <end position="820"/>
    </location>
</feature>
<feature type="signal peptide" evidence="1">
    <location>
        <begin position="1"/>
        <end position="21"/>
    </location>
</feature>
<dbReference type="InterPro" id="IPR017946">
    <property type="entry name" value="PLC-like_Pdiesterase_TIM-brl"/>
</dbReference>
<protein>
    <submittedName>
        <fullName evidence="3">Uncharacterized protein LOC116298762</fullName>
    </submittedName>
</protein>
<dbReference type="InParanoid" id="A0A6P8I772"/>
<evidence type="ECO:0000313" key="3">
    <source>
        <dbReference type="RefSeq" id="XP_031563166.1"/>
    </source>
</evidence>
<dbReference type="AlphaFoldDB" id="A0A6P8I772"/>
<proteinExistence type="predicted"/>
<dbReference type="PROSITE" id="PS50007">
    <property type="entry name" value="PIPLC_X_DOMAIN"/>
    <property type="match status" value="1"/>
</dbReference>
<keyword evidence="2" id="KW-1185">Reference proteome</keyword>
<reference evidence="3" key="1">
    <citation type="submission" date="2025-08" db="UniProtKB">
        <authorList>
            <consortium name="RefSeq"/>
        </authorList>
    </citation>
    <scope>IDENTIFICATION</scope>
    <source>
        <tissue evidence="3">Tentacle</tissue>
    </source>
</reference>
<evidence type="ECO:0000256" key="1">
    <source>
        <dbReference type="SAM" id="SignalP"/>
    </source>
</evidence>
<dbReference type="Pfam" id="PF26178">
    <property type="entry name" value="PI-PLC_cat"/>
    <property type="match status" value="1"/>
</dbReference>
<dbReference type="Proteomes" id="UP000515163">
    <property type="component" value="Unplaced"/>
</dbReference>
<organism evidence="2 3">
    <name type="scientific">Actinia tenebrosa</name>
    <name type="common">Australian red waratah sea anemone</name>
    <dbReference type="NCBI Taxonomy" id="6105"/>
    <lineage>
        <taxon>Eukaryota</taxon>
        <taxon>Metazoa</taxon>
        <taxon>Cnidaria</taxon>
        <taxon>Anthozoa</taxon>
        <taxon>Hexacorallia</taxon>
        <taxon>Actiniaria</taxon>
        <taxon>Actiniidae</taxon>
        <taxon>Actinia</taxon>
    </lineage>
</organism>
<name>A0A6P8I772_ACTTE</name>
<gene>
    <name evidence="3" type="primary">LOC116298762</name>
</gene>
<dbReference type="GO" id="GO:0006629">
    <property type="term" value="P:lipid metabolic process"/>
    <property type="evidence" value="ECO:0007669"/>
    <property type="project" value="InterPro"/>
</dbReference>
<dbReference type="RefSeq" id="XP_031563166.1">
    <property type="nucleotide sequence ID" value="XM_031707306.1"/>
</dbReference>